<dbReference type="InterPro" id="IPR004839">
    <property type="entry name" value="Aminotransferase_I/II_large"/>
</dbReference>
<dbReference type="GO" id="GO:0008483">
    <property type="term" value="F:transaminase activity"/>
    <property type="evidence" value="ECO:0007669"/>
    <property type="project" value="UniProtKB-KW"/>
</dbReference>
<dbReference type="Gene3D" id="3.90.1150.10">
    <property type="entry name" value="Aspartate Aminotransferase, domain 1"/>
    <property type="match status" value="1"/>
</dbReference>
<dbReference type="EMBL" id="CP056775">
    <property type="protein sequence ID" value="QRR02741.1"/>
    <property type="molecule type" value="Genomic_DNA"/>
</dbReference>
<keyword evidence="5" id="KW-0032">Aminotransferase</keyword>
<dbReference type="InterPro" id="IPR050087">
    <property type="entry name" value="AON_synthase_class-II"/>
</dbReference>
<organism evidence="5 6">
    <name type="scientific">Dyadobacter sandarakinus</name>
    <dbReference type="NCBI Taxonomy" id="2747268"/>
    <lineage>
        <taxon>Bacteria</taxon>
        <taxon>Pseudomonadati</taxon>
        <taxon>Bacteroidota</taxon>
        <taxon>Cytophagia</taxon>
        <taxon>Cytophagales</taxon>
        <taxon>Spirosomataceae</taxon>
        <taxon>Dyadobacter</taxon>
    </lineage>
</organism>
<reference evidence="5 6" key="1">
    <citation type="submission" date="2020-06" db="EMBL/GenBank/DDBJ databases">
        <title>Dyadobacter sandarakinus sp. nov., isolated from the soil of the Arctic Yellow River Station.</title>
        <authorList>
            <person name="Zhang Y."/>
            <person name="Peng F."/>
        </authorList>
    </citation>
    <scope>NUCLEOTIDE SEQUENCE [LARGE SCALE GENOMIC DNA]</scope>
    <source>
        <strain evidence="5 6">Q3-56</strain>
    </source>
</reference>
<dbReference type="InterPro" id="IPR015421">
    <property type="entry name" value="PyrdxlP-dep_Trfase_major"/>
</dbReference>
<dbReference type="RefSeq" id="WP_204657990.1">
    <property type="nucleotide sequence ID" value="NZ_CP056775.1"/>
</dbReference>
<feature type="domain" description="Aminotransferase class I/classII large" evidence="4">
    <location>
        <begin position="23"/>
        <end position="358"/>
    </location>
</feature>
<keyword evidence="2" id="KW-0808">Transferase</keyword>
<dbReference type="InterPro" id="IPR015422">
    <property type="entry name" value="PyrdxlP-dep_Trfase_small"/>
</dbReference>
<dbReference type="Gene3D" id="3.40.640.10">
    <property type="entry name" value="Type I PLP-dependent aspartate aminotransferase-like (Major domain)"/>
    <property type="match status" value="1"/>
</dbReference>
<evidence type="ECO:0000313" key="5">
    <source>
        <dbReference type="EMBL" id="QRR02741.1"/>
    </source>
</evidence>
<name>A0ABX7I9F1_9BACT</name>
<dbReference type="Proteomes" id="UP000612680">
    <property type="component" value="Chromosome"/>
</dbReference>
<gene>
    <name evidence="5" type="ORF">HWI92_18380</name>
</gene>
<evidence type="ECO:0000313" key="6">
    <source>
        <dbReference type="Proteomes" id="UP000612680"/>
    </source>
</evidence>
<evidence type="ECO:0000256" key="3">
    <source>
        <dbReference type="ARBA" id="ARBA00022898"/>
    </source>
</evidence>
<evidence type="ECO:0000256" key="1">
    <source>
        <dbReference type="ARBA" id="ARBA00001933"/>
    </source>
</evidence>
<dbReference type="PANTHER" id="PTHR13693:SF100">
    <property type="entry name" value="8-AMINO-7-OXONONANOATE SYNTHASE"/>
    <property type="match status" value="1"/>
</dbReference>
<keyword evidence="3" id="KW-0663">Pyridoxal phosphate</keyword>
<dbReference type="PANTHER" id="PTHR13693">
    <property type="entry name" value="CLASS II AMINOTRANSFERASE/8-AMINO-7-OXONONANOATE SYNTHASE"/>
    <property type="match status" value="1"/>
</dbReference>
<evidence type="ECO:0000259" key="4">
    <source>
        <dbReference type="Pfam" id="PF00155"/>
    </source>
</evidence>
<dbReference type="SUPFAM" id="SSF53383">
    <property type="entry name" value="PLP-dependent transferases"/>
    <property type="match status" value="1"/>
</dbReference>
<proteinExistence type="predicted"/>
<evidence type="ECO:0000256" key="2">
    <source>
        <dbReference type="ARBA" id="ARBA00022679"/>
    </source>
</evidence>
<dbReference type="Pfam" id="PF00155">
    <property type="entry name" value="Aminotran_1_2"/>
    <property type="match status" value="1"/>
</dbReference>
<accession>A0ABX7I9F1</accession>
<comment type="cofactor">
    <cofactor evidence="1">
        <name>pyridoxal 5'-phosphate</name>
        <dbReference type="ChEBI" id="CHEBI:597326"/>
    </cofactor>
</comment>
<dbReference type="InterPro" id="IPR015424">
    <property type="entry name" value="PyrdxlP-dep_Trfase"/>
</dbReference>
<sequence>MITSRTFSLPGRNLITDDGQQFLWFSGTDYLGAGHNEALRRFILKGIEQYGTHYGSSRNSSLQLGVYQEAEERLAGFMGVSGTLLVSSGMWAGQLVMKEIKHLARLNNHSAELRYYYAPGAHPAIQGEDYTPVLISWRDWAAQSILQINDAEDDNTMHIVCTDAIGSPFVQTFDFSVFSQIKDPSRVILIIDESHSLGVLGAGGKGIYRDIPEALQSNALIVSSLNKAMGIPAGVISGSRLMIQALRHSPFFAGASPAAPAFIFALEKMLSHDLYSTMHNQLLENVAYFHSIFSVAGLFTSASNYPVLCSTDSRLFGFLLSQGIMASCFPYPKPDDLPVTRIVITALHQKEDLSRLAEVCTLYLKN</sequence>
<keyword evidence="6" id="KW-1185">Reference proteome</keyword>
<protein>
    <submittedName>
        <fullName evidence="5">Pyridoxal phosphate-dependent aminotransferase family protein</fullName>
    </submittedName>
</protein>